<protein>
    <recommendedName>
        <fullName evidence="3">guanosine-3',5'-bis(diphosphate) 3'-diphosphatase</fullName>
        <ecNumber evidence="3">3.1.7.2</ecNumber>
    </recommendedName>
</protein>
<dbReference type="InterPro" id="IPR002912">
    <property type="entry name" value="ACT_dom"/>
</dbReference>
<dbReference type="PANTHER" id="PTHR21262">
    <property type="entry name" value="GUANOSINE-3',5'-BIS DIPHOSPHATE 3'-PYROPHOSPHOHYDROLASE"/>
    <property type="match status" value="1"/>
</dbReference>
<dbReference type="Pfam" id="PF13328">
    <property type="entry name" value="HD_4"/>
    <property type="match status" value="1"/>
</dbReference>
<dbReference type="Gene3D" id="3.30.70.260">
    <property type="match status" value="1"/>
</dbReference>
<dbReference type="RefSeq" id="WP_385876785.1">
    <property type="nucleotide sequence ID" value="NZ_JBHLXE010000070.1"/>
</dbReference>
<comment type="caution">
    <text evidence="9">The sequence shown here is derived from an EMBL/GenBank/DDBJ whole genome shotgun (WGS) entry which is preliminary data.</text>
</comment>
<dbReference type="SMART" id="SM00471">
    <property type="entry name" value="HDc"/>
    <property type="match status" value="1"/>
</dbReference>
<dbReference type="InterPro" id="IPR006674">
    <property type="entry name" value="HD_domain"/>
</dbReference>
<reference evidence="9 10" key="1">
    <citation type="submission" date="2024-09" db="EMBL/GenBank/DDBJ databases">
        <authorList>
            <person name="Sun Q."/>
            <person name="Mori K."/>
        </authorList>
    </citation>
    <scope>NUCLEOTIDE SEQUENCE [LARGE SCALE GENOMIC DNA]</scope>
    <source>
        <strain evidence="9 10">CCM 8545</strain>
    </source>
</reference>
<feature type="domain" description="ACT" evidence="6">
    <location>
        <begin position="635"/>
        <end position="709"/>
    </location>
</feature>
<dbReference type="Pfam" id="PF02824">
    <property type="entry name" value="TGS"/>
    <property type="match status" value="1"/>
</dbReference>
<evidence type="ECO:0000259" key="6">
    <source>
        <dbReference type="PROSITE" id="PS51671"/>
    </source>
</evidence>
<dbReference type="InterPro" id="IPR012675">
    <property type="entry name" value="Beta-grasp_dom_sf"/>
</dbReference>
<comment type="pathway">
    <text evidence="2">Purine metabolism; ppGpp biosynthesis; ppGpp from GDP: step 1/1.</text>
</comment>
<dbReference type="SUPFAM" id="SSF81301">
    <property type="entry name" value="Nucleotidyltransferase"/>
    <property type="match status" value="1"/>
</dbReference>
<dbReference type="EMBL" id="JBHLXE010000070">
    <property type="protein sequence ID" value="MFC0179684.1"/>
    <property type="molecule type" value="Genomic_DNA"/>
</dbReference>
<evidence type="ECO:0000259" key="8">
    <source>
        <dbReference type="PROSITE" id="PS51880"/>
    </source>
</evidence>
<organism evidence="9 10">
    <name type="scientific">Thorsellia kenyensis</name>
    <dbReference type="NCBI Taxonomy" id="1549888"/>
    <lineage>
        <taxon>Bacteria</taxon>
        <taxon>Pseudomonadati</taxon>
        <taxon>Pseudomonadota</taxon>
        <taxon>Gammaproteobacteria</taxon>
        <taxon>Enterobacterales</taxon>
        <taxon>Thorselliaceae</taxon>
        <taxon>Thorsellia</taxon>
    </lineage>
</organism>
<dbReference type="NCBIfam" id="TIGR00691">
    <property type="entry name" value="spoT_relA"/>
    <property type="match status" value="1"/>
</dbReference>
<sequence length="709" mass="79960">MDYFYPLQSITSNYLSQDQIKKLYKAYLVAFDAHDGQTRSSGEPYITHPVAVASILAEMNLDVETLMAALLHDVIEDTDATFDDMKQLFGQSVAELVEGVSKLDKLKFRDKKEAQTENFRKMIMAMVQDIRVILIKLADRTHNMRTLGSLRPDKRRRIAKETLEIYSPLAHRLGIQHIKVELEDLGFEALYPNRYRVIKEVIKSARGNRKEMIQRILDEIKGRLDENGIACRVFGREKNIYSIYLKMQLKEQRFHSIMDIYAFRVIVLDIESCYRVLGQVHGLFKPKPGRFKDYIAIPKANGYQSLHTSLIGPHGVPVEVQIRTEDMDQMAEMGVAAHWAYKDGVDVSQKQGTTAQVRAEKWLKSIIELQQSAGNSSEFIESVKSDLVPDEIYVFTPKGRIVELPAGATAVDFAYAVHTDIGNSCVGARVDRNPYPLSQALRNGQTVEIITAPGARPNATWLNFVVSSKARAKIRQMVKNLNRDEAIVLGRRMLNHALGDTINIHDVSPDILQKELSRLKLESLDDLLAEIGLGNQMNVVIAKHLLGEAEHFEPGYSNGNTDGLLPIKGASGILLNFAKCCKPIPGDPIIAHVSAGKGFVIHHAGCRNFRQSDKDNDKFMEVAWDKEQTQEFVTELKIELINQQGALANLISIISGADSNIVHLNTEEKEGRIYIIYMHIMVKDRVHLANIMRKVRISPEVIKVSRNRN</sequence>
<dbReference type="InterPro" id="IPR043519">
    <property type="entry name" value="NT_sf"/>
</dbReference>
<evidence type="ECO:0000256" key="4">
    <source>
        <dbReference type="ARBA" id="ARBA00047968"/>
    </source>
</evidence>
<dbReference type="Pfam" id="PF13291">
    <property type="entry name" value="ACT_4"/>
    <property type="match status" value="1"/>
</dbReference>
<keyword evidence="9" id="KW-0808">Transferase</keyword>
<comment type="catalytic activity">
    <reaction evidence="4">
        <text>guanosine 3',5'-bis(diphosphate) + H2O = GDP + diphosphate + H(+)</text>
        <dbReference type="Rhea" id="RHEA:14253"/>
        <dbReference type="ChEBI" id="CHEBI:15377"/>
        <dbReference type="ChEBI" id="CHEBI:15378"/>
        <dbReference type="ChEBI" id="CHEBI:33019"/>
        <dbReference type="ChEBI" id="CHEBI:58189"/>
        <dbReference type="ChEBI" id="CHEBI:77828"/>
        <dbReference type="EC" id="3.1.7.2"/>
    </reaction>
</comment>
<dbReference type="CDD" id="cd05399">
    <property type="entry name" value="NT_Rel-Spo_like"/>
    <property type="match status" value="1"/>
</dbReference>
<dbReference type="InterPro" id="IPR004811">
    <property type="entry name" value="RelA/Spo_fam"/>
</dbReference>
<dbReference type="InterPro" id="IPR007685">
    <property type="entry name" value="RelA_SpoT"/>
</dbReference>
<dbReference type="InterPro" id="IPR012676">
    <property type="entry name" value="TGS-like"/>
</dbReference>
<dbReference type="Pfam" id="PF19296">
    <property type="entry name" value="RelA_AH_RIS"/>
    <property type="match status" value="1"/>
</dbReference>
<dbReference type="Proteomes" id="UP001589758">
    <property type="component" value="Unassembled WGS sequence"/>
</dbReference>
<name>A0ABV6C9N3_9GAMM</name>
<dbReference type="InterPro" id="IPR003607">
    <property type="entry name" value="HD/PDEase_dom"/>
</dbReference>
<dbReference type="Pfam" id="PF04607">
    <property type="entry name" value="RelA_SpoT"/>
    <property type="match status" value="1"/>
</dbReference>
<feature type="domain" description="TGS" evidence="8">
    <location>
        <begin position="390"/>
        <end position="451"/>
    </location>
</feature>
<accession>A0ABV6C9N3</accession>
<comment type="similarity">
    <text evidence="5">Belongs to the relA/spoT family.</text>
</comment>
<evidence type="ECO:0000313" key="9">
    <source>
        <dbReference type="EMBL" id="MFC0179684.1"/>
    </source>
</evidence>
<keyword evidence="1 9" id="KW-0378">Hydrolase</keyword>
<proteinExistence type="inferred from homology"/>
<dbReference type="PROSITE" id="PS51831">
    <property type="entry name" value="HD"/>
    <property type="match status" value="1"/>
</dbReference>
<dbReference type="SUPFAM" id="SSF55021">
    <property type="entry name" value="ACT-like"/>
    <property type="match status" value="1"/>
</dbReference>
<dbReference type="CDD" id="cd04876">
    <property type="entry name" value="ACT_RelA-SpoT"/>
    <property type="match status" value="1"/>
</dbReference>
<dbReference type="InterPro" id="IPR033655">
    <property type="entry name" value="TGS_RelA/SpoT"/>
</dbReference>
<evidence type="ECO:0000256" key="3">
    <source>
        <dbReference type="ARBA" id="ARBA00024387"/>
    </source>
</evidence>
<evidence type="ECO:0000313" key="10">
    <source>
        <dbReference type="Proteomes" id="UP001589758"/>
    </source>
</evidence>
<dbReference type="PANTHER" id="PTHR21262:SF36">
    <property type="entry name" value="BIFUNCTIONAL (P)PPGPP SYNTHASE_HYDROLASE SPOT"/>
    <property type="match status" value="1"/>
</dbReference>
<feature type="domain" description="HD" evidence="7">
    <location>
        <begin position="45"/>
        <end position="144"/>
    </location>
</feature>
<dbReference type="EC" id="3.1.7.2" evidence="3"/>
<evidence type="ECO:0000256" key="5">
    <source>
        <dbReference type="RuleBase" id="RU003847"/>
    </source>
</evidence>
<keyword evidence="10" id="KW-1185">Reference proteome</keyword>
<dbReference type="Gene3D" id="3.30.460.10">
    <property type="entry name" value="Beta Polymerase, domain 2"/>
    <property type="match status" value="1"/>
</dbReference>
<dbReference type="GO" id="GO:0008893">
    <property type="term" value="F:guanosine-3',5'-bis(diphosphate) 3'-diphosphatase activity"/>
    <property type="evidence" value="ECO:0007669"/>
    <property type="project" value="UniProtKB-EC"/>
</dbReference>
<dbReference type="GO" id="GO:0008728">
    <property type="term" value="F:GTP diphosphokinase activity"/>
    <property type="evidence" value="ECO:0007669"/>
    <property type="project" value="UniProtKB-EC"/>
</dbReference>
<dbReference type="NCBIfam" id="NF008303">
    <property type="entry name" value="PRK11092.1"/>
    <property type="match status" value="1"/>
</dbReference>
<dbReference type="InterPro" id="IPR004095">
    <property type="entry name" value="TGS"/>
</dbReference>
<dbReference type="SUPFAM" id="SSF109604">
    <property type="entry name" value="HD-domain/PDEase-like"/>
    <property type="match status" value="1"/>
</dbReference>
<comment type="function">
    <text evidence="5">In eubacteria ppGpp (guanosine 3'-diphosphate 5'-diphosphate) is a mediator of the stringent response that coordinates a variety of cellular activities in response to changes in nutritional abundance.</text>
</comment>
<dbReference type="Gene3D" id="3.10.20.30">
    <property type="match status" value="1"/>
</dbReference>
<dbReference type="InterPro" id="IPR045600">
    <property type="entry name" value="RelA/SpoT_AH_RIS"/>
</dbReference>
<dbReference type="InterPro" id="IPR045865">
    <property type="entry name" value="ACT-like_dom_sf"/>
</dbReference>
<evidence type="ECO:0000256" key="1">
    <source>
        <dbReference type="ARBA" id="ARBA00022801"/>
    </source>
</evidence>
<dbReference type="CDD" id="cd00077">
    <property type="entry name" value="HDc"/>
    <property type="match status" value="1"/>
</dbReference>
<dbReference type="CDD" id="cd01668">
    <property type="entry name" value="TGS_RSH"/>
    <property type="match status" value="1"/>
</dbReference>
<gene>
    <name evidence="9" type="primary">spoT</name>
    <name evidence="9" type="ORF">ACFFIT_06230</name>
</gene>
<evidence type="ECO:0000256" key="2">
    <source>
        <dbReference type="ARBA" id="ARBA00024329"/>
    </source>
</evidence>
<dbReference type="PROSITE" id="PS51671">
    <property type="entry name" value="ACT"/>
    <property type="match status" value="1"/>
</dbReference>
<dbReference type="SUPFAM" id="SSF81271">
    <property type="entry name" value="TGS-like"/>
    <property type="match status" value="1"/>
</dbReference>
<evidence type="ECO:0000259" key="7">
    <source>
        <dbReference type="PROSITE" id="PS51831"/>
    </source>
</evidence>
<dbReference type="SMART" id="SM00954">
    <property type="entry name" value="RelA_SpoT"/>
    <property type="match status" value="1"/>
</dbReference>
<dbReference type="PROSITE" id="PS51880">
    <property type="entry name" value="TGS"/>
    <property type="match status" value="1"/>
</dbReference>
<dbReference type="Gene3D" id="1.10.3210.10">
    <property type="entry name" value="Hypothetical protein af1432"/>
    <property type="match status" value="1"/>
</dbReference>